<dbReference type="GO" id="GO:0008324">
    <property type="term" value="F:monoatomic cation transmembrane transporter activity"/>
    <property type="evidence" value="ECO:0007669"/>
    <property type="project" value="InterPro"/>
</dbReference>
<feature type="transmembrane region" description="Helical" evidence="8">
    <location>
        <begin position="152"/>
        <end position="172"/>
    </location>
</feature>
<dbReference type="GO" id="GO:0030001">
    <property type="term" value="P:metal ion transport"/>
    <property type="evidence" value="ECO:0007669"/>
    <property type="project" value="UniProtKB-ARBA"/>
</dbReference>
<dbReference type="Proteomes" id="UP000256424">
    <property type="component" value="Unassembled WGS sequence"/>
</dbReference>
<dbReference type="PANTHER" id="PTHR32024">
    <property type="entry name" value="TRK SYSTEM POTASSIUM UPTAKE PROTEIN TRKG-RELATED"/>
    <property type="match status" value="1"/>
</dbReference>
<evidence type="ECO:0000256" key="3">
    <source>
        <dbReference type="ARBA" id="ARBA00022475"/>
    </source>
</evidence>
<dbReference type="Pfam" id="PF02386">
    <property type="entry name" value="TrkH"/>
    <property type="match status" value="1"/>
</dbReference>
<dbReference type="InterPro" id="IPR003445">
    <property type="entry name" value="Cat_transpt"/>
</dbReference>
<evidence type="ECO:0000256" key="5">
    <source>
        <dbReference type="ARBA" id="ARBA00022989"/>
    </source>
</evidence>
<feature type="transmembrane region" description="Helical" evidence="8">
    <location>
        <begin position="233"/>
        <end position="254"/>
    </location>
</feature>
<evidence type="ECO:0000256" key="4">
    <source>
        <dbReference type="ARBA" id="ARBA00022692"/>
    </source>
</evidence>
<dbReference type="EMBL" id="NXLW01000005">
    <property type="protein sequence ID" value="RDU72714.1"/>
    <property type="molecule type" value="Genomic_DNA"/>
</dbReference>
<keyword evidence="10" id="KW-1185">Reference proteome</keyword>
<name>A0A3D8J744_9HELI</name>
<protein>
    <submittedName>
        <fullName evidence="9">TrkH family potassium uptake protein</fullName>
    </submittedName>
</protein>
<evidence type="ECO:0000256" key="2">
    <source>
        <dbReference type="ARBA" id="ARBA00022448"/>
    </source>
</evidence>
<evidence type="ECO:0000256" key="8">
    <source>
        <dbReference type="SAM" id="Phobius"/>
    </source>
</evidence>
<feature type="transmembrane region" description="Helical" evidence="8">
    <location>
        <begin position="415"/>
        <end position="440"/>
    </location>
</feature>
<comment type="caution">
    <text evidence="9">The sequence shown here is derived from an EMBL/GenBank/DDBJ whole genome shotgun (WGS) entry which is preliminary data.</text>
</comment>
<feature type="transmembrane region" description="Helical" evidence="8">
    <location>
        <begin position="67"/>
        <end position="91"/>
    </location>
</feature>
<keyword evidence="3" id="KW-1003">Cell membrane</keyword>
<reference evidence="9 10" key="1">
    <citation type="submission" date="2018-04" db="EMBL/GenBank/DDBJ databases">
        <title>Novel Campyloabacter and Helicobacter Species and Strains.</title>
        <authorList>
            <person name="Mannion A.J."/>
            <person name="Shen Z."/>
            <person name="Fox J.G."/>
        </authorList>
    </citation>
    <scope>NUCLEOTIDE SEQUENCE [LARGE SCALE GENOMIC DNA]</scope>
    <source>
        <strain evidence="9 10">MIT 97-5075</strain>
    </source>
</reference>
<comment type="subcellular location">
    <subcellularLocation>
        <location evidence="1">Cell membrane</location>
        <topology evidence="1">Multi-pass membrane protein</topology>
    </subcellularLocation>
</comment>
<evidence type="ECO:0000256" key="6">
    <source>
        <dbReference type="ARBA" id="ARBA00023065"/>
    </source>
</evidence>
<dbReference type="RefSeq" id="WP_115582544.1">
    <property type="nucleotide sequence ID" value="NZ_NXLW01000005.1"/>
</dbReference>
<evidence type="ECO:0000313" key="9">
    <source>
        <dbReference type="EMBL" id="RDU72714.1"/>
    </source>
</evidence>
<organism evidence="9 10">
    <name type="scientific">Helicobacter aurati</name>
    <dbReference type="NCBI Taxonomy" id="137778"/>
    <lineage>
        <taxon>Bacteria</taxon>
        <taxon>Pseudomonadati</taxon>
        <taxon>Campylobacterota</taxon>
        <taxon>Epsilonproteobacteria</taxon>
        <taxon>Campylobacterales</taxon>
        <taxon>Helicobacteraceae</taxon>
        <taxon>Helicobacter</taxon>
    </lineage>
</organism>
<keyword evidence="5 8" id="KW-1133">Transmembrane helix</keyword>
<feature type="transmembrane region" description="Helical" evidence="8">
    <location>
        <begin position="7"/>
        <end position="30"/>
    </location>
</feature>
<gene>
    <name evidence="9" type="ORF">CQA66_03720</name>
</gene>
<dbReference type="GO" id="GO:0005886">
    <property type="term" value="C:plasma membrane"/>
    <property type="evidence" value="ECO:0007669"/>
    <property type="project" value="UniProtKB-SubCell"/>
</dbReference>
<keyword evidence="7 8" id="KW-0472">Membrane</keyword>
<dbReference type="AlphaFoldDB" id="A0A3D8J744"/>
<proteinExistence type="predicted"/>
<keyword evidence="6" id="KW-0406">Ion transport</keyword>
<dbReference type="PANTHER" id="PTHR32024:SF1">
    <property type="entry name" value="KTR SYSTEM POTASSIUM UPTAKE PROTEIN B"/>
    <property type="match status" value="1"/>
</dbReference>
<feature type="transmembrane region" description="Helical" evidence="8">
    <location>
        <begin position="356"/>
        <end position="377"/>
    </location>
</feature>
<evidence type="ECO:0000313" key="10">
    <source>
        <dbReference type="Proteomes" id="UP000256424"/>
    </source>
</evidence>
<keyword evidence="2" id="KW-0813">Transport</keyword>
<feature type="transmembrane region" description="Helical" evidence="8">
    <location>
        <begin position="303"/>
        <end position="335"/>
    </location>
</feature>
<feature type="transmembrane region" description="Helical" evidence="8">
    <location>
        <begin position="184"/>
        <end position="212"/>
    </location>
</feature>
<feature type="transmembrane region" description="Helical" evidence="8">
    <location>
        <begin position="124"/>
        <end position="145"/>
    </location>
</feature>
<feature type="transmembrane region" description="Helical" evidence="8">
    <location>
        <begin position="36"/>
        <end position="55"/>
    </location>
</feature>
<evidence type="ECO:0000256" key="1">
    <source>
        <dbReference type="ARBA" id="ARBA00004651"/>
    </source>
</evidence>
<accession>A0A3D8J744</accession>
<evidence type="ECO:0000256" key="7">
    <source>
        <dbReference type="ARBA" id="ARBA00023136"/>
    </source>
</evidence>
<keyword evidence="4 8" id="KW-0812">Transmembrane</keyword>
<sequence length="457" mass="50710">MQLHSIKVLFVGYLAMILLGTFLLTLPPMFSTNMGFLEAFFTSVSAITCTGLIIRDTSLDFTFYGQVVILVLIQIGGFGYMTVIGILYIAIWERLSTAEKSVINIVENLNHKSLSGVEKAVRNAFIFVLFVECVGALILSPYFCWKLNDTKMGIWAGVFHAIAAFNNSGFTIFNNSLIDYQADIFVNVVVALLVIIGGIGYVSTLEISRFCYSRVSYKIFRKEDFVTRLSLNARIVVVVNTLLVLFGMLNILIFEWNNIKTLANIPFWEKIINSFFTSVCYRTAGYNIFDMSGFDDRTMFFSVFFMIIGGSPGGTASGIKVTTFAVLIALSIAIIRNRKDTILFKRTIAQDIVSKAFSVFAIAAIYLLVATFLLSVFEPDIRFLPLFFETSSAFATVGMSMGDGGVLSLCSKFDTVGLCIIMILMLSGKIGILSFTLIFVGGTKSKHVQYPQERVLI</sequence>